<dbReference type="GO" id="GO:0008131">
    <property type="term" value="F:primary methylamine oxidase activity"/>
    <property type="evidence" value="ECO:0007669"/>
    <property type="project" value="InterPro"/>
</dbReference>
<gene>
    <name evidence="13" type="ORF">CEURO_LOCUS7553</name>
</gene>
<evidence type="ECO:0000256" key="4">
    <source>
        <dbReference type="ARBA" id="ARBA00023002"/>
    </source>
</evidence>
<sequence length="650" mass="71881">MAIHILGMLQTFPTIFVIWTAFTRTSISHPLDALNPNEINQTSIIILGLLPSATFHYVDLEEPEKDDVISLLSSSSKPKSLSYRKARAVVRANNETREIVVDLIAGSIVSNEVYGGHGFPPFTADEVVKASRLTLTYPQFQESITKRGLNISQVTCIPVTTGWYGKNGGGRVLKSSCYSRGGTTNYWSRPIAGITALVDVESMTVVNYTDSGMSTLPPSENTDLESSNAHDSPITCNGTQSNIQINESVVKWANWEFHVSFNARSGLVISTASVFDSAKQRSRRVLYRGFVSETFVPYMDPTPEEYYKTYMDVGEYGFGVSASSLVPLLDCPANAQYIDGYMAGTDGQPMLVPRAICVFERYTGQVSWRHTNVGIRGNVVTSGEQEVNLVARMVATVGNYDYVLDWEFKKSGSIKIGVSLTGVLHLKGVDEATSETLNEDVYGTFVAENTVAGNHDHFVTYYLDLDIDGSSNSFVKAKLESVNVTDPSVSPRKSYWKVVKETALTEADARVRLESEPAELLIVNPNNKTRLGNDVGYKLIAGPSAYSLLSDDDYPQMRASYTKNQVWVTPYNTSEKWAGGFYADQSHGDDGLAIWSQRNRSINNTDIVLWYTVGFHHVPVQEDFPVMPIVSVGFELRPVNFFESNPLLIK</sequence>
<keyword evidence="3 7" id="KW-0801">TPQ</keyword>
<feature type="domain" description="Copper amine oxidase N2-terminal" evidence="11">
    <location>
        <begin position="29"/>
        <end position="112"/>
    </location>
</feature>
<evidence type="ECO:0000256" key="7">
    <source>
        <dbReference type="PIRSR" id="PIRSR600269-50"/>
    </source>
</evidence>
<dbReference type="OrthoDB" id="5379943at2759"/>
<evidence type="ECO:0000256" key="9">
    <source>
        <dbReference type="RuleBase" id="RU000672"/>
    </source>
</evidence>
<evidence type="ECO:0000256" key="6">
    <source>
        <dbReference type="ARBA" id="ARBA00023157"/>
    </source>
</evidence>
<dbReference type="Gene3D" id="2.70.98.20">
    <property type="entry name" value="Copper amine oxidase, catalytic domain"/>
    <property type="match status" value="1"/>
</dbReference>
<dbReference type="GO" id="GO:0048038">
    <property type="term" value="F:quinone binding"/>
    <property type="evidence" value="ECO:0007669"/>
    <property type="project" value="InterPro"/>
</dbReference>
<evidence type="ECO:0000256" key="8">
    <source>
        <dbReference type="PIRSR" id="PIRSR600269-51"/>
    </source>
</evidence>
<evidence type="ECO:0000259" key="12">
    <source>
        <dbReference type="Pfam" id="PF02728"/>
    </source>
</evidence>
<reference evidence="13" key="1">
    <citation type="submission" date="2022-07" db="EMBL/GenBank/DDBJ databases">
        <authorList>
            <person name="Macas J."/>
            <person name="Novak P."/>
            <person name="Neumann P."/>
        </authorList>
    </citation>
    <scope>NUCLEOTIDE SEQUENCE</scope>
</reference>
<dbReference type="EC" id="1.4.3.-" evidence="9"/>
<comment type="PTM">
    <text evidence="8 9">Topaquinone (TPQ) is generated by copper-dependent autoxidation of a specific tyrosyl residue.</text>
</comment>
<dbReference type="Proteomes" id="UP001152484">
    <property type="component" value="Unassembled WGS sequence"/>
</dbReference>
<protein>
    <recommendedName>
        <fullName evidence="9">Amine oxidase</fullName>
        <ecNumber evidence="9">1.4.3.-</ecNumber>
    </recommendedName>
</protein>
<evidence type="ECO:0000259" key="11">
    <source>
        <dbReference type="Pfam" id="PF02727"/>
    </source>
</evidence>
<dbReference type="Pfam" id="PF02727">
    <property type="entry name" value="Cu_amine_oxidN2"/>
    <property type="match status" value="1"/>
</dbReference>
<feature type="domain" description="Copper amine oxidase catalytic" evidence="10">
    <location>
        <begin position="244"/>
        <end position="647"/>
    </location>
</feature>
<comment type="caution">
    <text evidence="13">The sequence shown here is derived from an EMBL/GenBank/DDBJ whole genome shotgun (WGS) entry which is preliminary data.</text>
</comment>
<dbReference type="PANTHER" id="PTHR10638">
    <property type="entry name" value="COPPER AMINE OXIDASE"/>
    <property type="match status" value="1"/>
</dbReference>
<dbReference type="InterPro" id="IPR015798">
    <property type="entry name" value="Cu_amine_oxidase_C"/>
</dbReference>
<dbReference type="EMBL" id="CAMAPE010000013">
    <property type="protein sequence ID" value="CAH9080565.1"/>
    <property type="molecule type" value="Genomic_DNA"/>
</dbReference>
<evidence type="ECO:0000256" key="5">
    <source>
        <dbReference type="ARBA" id="ARBA00023008"/>
    </source>
</evidence>
<name>A0A9P1E5V7_CUSEU</name>
<proteinExistence type="inferred from homology"/>
<feature type="active site" description="Proton acceptor" evidence="7">
    <location>
        <position position="312"/>
    </location>
</feature>
<dbReference type="GO" id="GO:0009308">
    <property type="term" value="P:amine metabolic process"/>
    <property type="evidence" value="ECO:0007669"/>
    <property type="project" value="UniProtKB-UniRule"/>
</dbReference>
<evidence type="ECO:0000256" key="1">
    <source>
        <dbReference type="ARBA" id="ARBA00007983"/>
    </source>
</evidence>
<dbReference type="Pfam" id="PF02728">
    <property type="entry name" value="Cu_amine_oxidN3"/>
    <property type="match status" value="1"/>
</dbReference>
<evidence type="ECO:0000313" key="14">
    <source>
        <dbReference type="Proteomes" id="UP001152484"/>
    </source>
</evidence>
<evidence type="ECO:0000256" key="2">
    <source>
        <dbReference type="ARBA" id="ARBA00022723"/>
    </source>
</evidence>
<dbReference type="InterPro" id="IPR015800">
    <property type="entry name" value="Cu_amine_oxidase_N2"/>
</dbReference>
<dbReference type="InterPro" id="IPR016182">
    <property type="entry name" value="Cu_amine_oxidase_N-reg"/>
</dbReference>
<dbReference type="InterPro" id="IPR049947">
    <property type="entry name" value="Cu_Am_Ox_Cu-bd"/>
</dbReference>
<comment type="cofactor">
    <cofactor evidence="9">
        <name>Cu cation</name>
        <dbReference type="ChEBI" id="CHEBI:23378"/>
    </cofactor>
    <text evidence="9">Contains 1 topaquinone per subunit.</text>
</comment>
<keyword evidence="2 9" id="KW-0479">Metal-binding</keyword>
<keyword evidence="6" id="KW-1015">Disulfide bond</keyword>
<evidence type="ECO:0000256" key="3">
    <source>
        <dbReference type="ARBA" id="ARBA00022772"/>
    </source>
</evidence>
<evidence type="ECO:0000313" key="13">
    <source>
        <dbReference type="EMBL" id="CAH9080565.1"/>
    </source>
</evidence>
<accession>A0A9P1E5V7</accession>
<organism evidence="13 14">
    <name type="scientific">Cuscuta europaea</name>
    <name type="common">European dodder</name>
    <dbReference type="NCBI Taxonomy" id="41803"/>
    <lineage>
        <taxon>Eukaryota</taxon>
        <taxon>Viridiplantae</taxon>
        <taxon>Streptophyta</taxon>
        <taxon>Embryophyta</taxon>
        <taxon>Tracheophyta</taxon>
        <taxon>Spermatophyta</taxon>
        <taxon>Magnoliopsida</taxon>
        <taxon>eudicotyledons</taxon>
        <taxon>Gunneridae</taxon>
        <taxon>Pentapetalae</taxon>
        <taxon>asterids</taxon>
        <taxon>lamiids</taxon>
        <taxon>Solanales</taxon>
        <taxon>Convolvulaceae</taxon>
        <taxon>Cuscuteae</taxon>
        <taxon>Cuscuta</taxon>
        <taxon>Cuscuta subgen. Cuscuta</taxon>
    </lineage>
</organism>
<keyword evidence="14" id="KW-1185">Reference proteome</keyword>
<keyword evidence="4 9" id="KW-0560">Oxidoreductase</keyword>
<dbReference type="Pfam" id="PF01179">
    <property type="entry name" value="Cu_amine_oxid"/>
    <property type="match status" value="1"/>
</dbReference>
<dbReference type="SUPFAM" id="SSF49998">
    <property type="entry name" value="Amine oxidase catalytic domain"/>
    <property type="match status" value="1"/>
</dbReference>
<feature type="active site" description="Schiff-base intermediate with substrate; via topaquinone" evidence="7">
    <location>
        <position position="400"/>
    </location>
</feature>
<dbReference type="PANTHER" id="PTHR10638:SF40">
    <property type="entry name" value="PRIMARY AMINE OXIDASE 1"/>
    <property type="match status" value="1"/>
</dbReference>
<dbReference type="InterPro" id="IPR015802">
    <property type="entry name" value="Cu_amine_oxidase_N3"/>
</dbReference>
<keyword evidence="5 9" id="KW-0186">Copper</keyword>
<dbReference type="FunFam" id="2.70.98.20:FF:000004">
    <property type="entry name" value="Amine oxidase"/>
    <property type="match status" value="1"/>
</dbReference>
<feature type="domain" description="Copper amine oxidase N3-terminal" evidence="12">
    <location>
        <begin position="120"/>
        <end position="212"/>
    </location>
</feature>
<dbReference type="Gene3D" id="3.10.450.40">
    <property type="match status" value="2"/>
</dbReference>
<dbReference type="InterPro" id="IPR036460">
    <property type="entry name" value="Cu_amine_oxidase_C_sf"/>
</dbReference>
<dbReference type="GO" id="GO:0005507">
    <property type="term" value="F:copper ion binding"/>
    <property type="evidence" value="ECO:0007669"/>
    <property type="project" value="InterPro"/>
</dbReference>
<comment type="similarity">
    <text evidence="1 9">Belongs to the copper/topaquinone oxidase family.</text>
</comment>
<dbReference type="SUPFAM" id="SSF54416">
    <property type="entry name" value="Amine oxidase N-terminal region"/>
    <property type="match status" value="2"/>
</dbReference>
<evidence type="ECO:0000259" key="10">
    <source>
        <dbReference type="Pfam" id="PF01179"/>
    </source>
</evidence>
<dbReference type="PROSITE" id="PS01165">
    <property type="entry name" value="COPPER_AMINE_OXID_2"/>
    <property type="match status" value="1"/>
</dbReference>
<dbReference type="InterPro" id="IPR000269">
    <property type="entry name" value="Cu_amine_oxidase"/>
</dbReference>
<dbReference type="AlphaFoldDB" id="A0A9P1E5V7"/>
<feature type="modified residue" description="2',4',5'-topaquinone" evidence="8">
    <location>
        <position position="400"/>
    </location>
</feature>